<comment type="caution">
    <text evidence="2">The sequence shown here is derived from an EMBL/GenBank/DDBJ whole genome shotgun (WGS) entry which is preliminary data.</text>
</comment>
<organism evidence="2 3">
    <name type="scientific">Novipirellula artificiosorum</name>
    <dbReference type="NCBI Taxonomy" id="2528016"/>
    <lineage>
        <taxon>Bacteria</taxon>
        <taxon>Pseudomonadati</taxon>
        <taxon>Planctomycetota</taxon>
        <taxon>Planctomycetia</taxon>
        <taxon>Pirellulales</taxon>
        <taxon>Pirellulaceae</taxon>
        <taxon>Novipirellula</taxon>
    </lineage>
</organism>
<proteinExistence type="predicted"/>
<keyword evidence="3" id="KW-1185">Reference proteome</keyword>
<reference evidence="2 3" key="1">
    <citation type="submission" date="2019-02" db="EMBL/GenBank/DDBJ databases">
        <title>Deep-cultivation of Planctomycetes and their phenomic and genomic characterization uncovers novel biology.</title>
        <authorList>
            <person name="Wiegand S."/>
            <person name="Jogler M."/>
            <person name="Boedeker C."/>
            <person name="Pinto D."/>
            <person name="Vollmers J."/>
            <person name="Rivas-Marin E."/>
            <person name="Kohn T."/>
            <person name="Peeters S.H."/>
            <person name="Heuer A."/>
            <person name="Rast P."/>
            <person name="Oberbeckmann S."/>
            <person name="Bunk B."/>
            <person name="Jeske O."/>
            <person name="Meyerdierks A."/>
            <person name="Storesund J.E."/>
            <person name="Kallscheuer N."/>
            <person name="Luecker S."/>
            <person name="Lage O.M."/>
            <person name="Pohl T."/>
            <person name="Merkel B.J."/>
            <person name="Hornburger P."/>
            <person name="Mueller R.-W."/>
            <person name="Bruemmer F."/>
            <person name="Labrenz M."/>
            <person name="Spormann A.M."/>
            <person name="Op Den Camp H."/>
            <person name="Overmann J."/>
            <person name="Amann R."/>
            <person name="Jetten M.S.M."/>
            <person name="Mascher T."/>
            <person name="Medema M.H."/>
            <person name="Devos D.P."/>
            <person name="Kaster A.-K."/>
            <person name="Ovreas L."/>
            <person name="Rohde M."/>
            <person name="Galperin M.Y."/>
            <person name="Jogler C."/>
        </authorList>
    </citation>
    <scope>NUCLEOTIDE SEQUENCE [LARGE SCALE GENOMIC DNA]</scope>
    <source>
        <strain evidence="2 3">Poly41</strain>
    </source>
</reference>
<dbReference type="Proteomes" id="UP000319143">
    <property type="component" value="Unassembled WGS sequence"/>
</dbReference>
<keyword evidence="1" id="KW-0812">Transmembrane</keyword>
<evidence type="ECO:0000256" key="1">
    <source>
        <dbReference type="SAM" id="Phobius"/>
    </source>
</evidence>
<dbReference type="EMBL" id="SJPV01000002">
    <property type="protein sequence ID" value="TWU40829.1"/>
    <property type="molecule type" value="Genomic_DNA"/>
</dbReference>
<dbReference type="OrthoDB" id="286225at2"/>
<evidence type="ECO:0000313" key="2">
    <source>
        <dbReference type="EMBL" id="TWU40829.1"/>
    </source>
</evidence>
<keyword evidence="1" id="KW-1133">Transmembrane helix</keyword>
<keyword evidence="1" id="KW-0472">Membrane</keyword>
<gene>
    <name evidence="2" type="ORF">Poly41_16640</name>
</gene>
<accession>A0A5C6E0X9</accession>
<sequence length="85" mass="9035">MRYDDTLVGAVAVVFAVLSFTIAIGPWSSPYRLRTILAVSDRFGKPAARGVWLAVAIASLMAGIAILSGVRPSYAEPAGSHSMRR</sequence>
<feature type="transmembrane region" description="Helical" evidence="1">
    <location>
        <begin position="50"/>
        <end position="70"/>
    </location>
</feature>
<dbReference type="RefSeq" id="WP_146525365.1">
    <property type="nucleotide sequence ID" value="NZ_SJPV01000002.1"/>
</dbReference>
<name>A0A5C6E0X9_9BACT</name>
<dbReference type="AlphaFoldDB" id="A0A5C6E0X9"/>
<evidence type="ECO:0000313" key="3">
    <source>
        <dbReference type="Proteomes" id="UP000319143"/>
    </source>
</evidence>
<protein>
    <submittedName>
        <fullName evidence="2">Uncharacterized protein</fullName>
    </submittedName>
</protein>
<feature type="transmembrane region" description="Helical" evidence="1">
    <location>
        <begin position="6"/>
        <end position="29"/>
    </location>
</feature>